<dbReference type="InterPro" id="IPR003029">
    <property type="entry name" value="S1_domain"/>
</dbReference>
<dbReference type="PROSITE" id="PS50126">
    <property type="entry name" value="S1"/>
    <property type="match status" value="1"/>
</dbReference>
<sequence length="787" mass="82193">MPFGCRVDVGCTDTLGFLHVRDMHYLPRALKAGASFLNSLGATGAPGDPQGAPAGAAAGAPAGAPEDPAGALGEAPEAPAGAPKTLTGAPEALSGSPGAPLGAPGAPSGAPGAPSVEGTTEGWIKHAGDVLRVGDALCVHIKSIDREGRRMRLTTVPSPATAKGHSPRKPVEAFWVGQEVEGIVLRCTEFGLFLDIGAVEDAFLHANEVGRENICDDVQELFRRFKKSRGARGRRCPPADPLGPQGPPDGGPAEALGCRTGDTLRGLRVLEIDASRSRIQLTTRCEAEVQRLQQWKQQMLQMQVGVPPRESPEEKFARIGAALKLLERHRKKQQKQQQGAPGAPGGPPAAGVVVTPPQRHSGQGAPTEKQLQVLFPGYTAADVEEALSLLEAEKRRKELLLLQEQERRARKRHPRFQRRSADDLSLQEARQLLKEESGLVTPEMLQQDARQQALRAGLAAAEVPVFGPDGLPKMQQVPLKNLLPSPHKKQPAAAARTLAAAAAAAGEPAAAAAEAAAAPGTPAAAQAAAPQAPAAAAAAAAAAGAAAAQAPEAAASNPSDSDNLEKQQSLEEELEVPAEFLQRELRAYGGPQEPGALGAPQAQGPGGPPGAPRAPLGAAEPPGDQGGDLSAAEVDSFFAKSEAQLLKSLKKGRRRRVDSATAAAEQEEVRELIQMERRAAQRALAGGPKGAPTGAPRGAPRRARREGPPAAAMEKGETLGEISESEVLETIKERLEEEPELSRELELRGKTPEGLAAEIQKILTEVTGGAPSSSKCQQPRRQQQQQL</sequence>
<dbReference type="GO" id="GO:0003735">
    <property type="term" value="F:structural constituent of ribosome"/>
    <property type="evidence" value="ECO:0007669"/>
    <property type="project" value="TreeGrafter"/>
</dbReference>
<organism evidence="4 5">
    <name type="scientific">Eimeria tenella</name>
    <name type="common">Coccidian parasite</name>
    <dbReference type="NCBI Taxonomy" id="5802"/>
    <lineage>
        <taxon>Eukaryota</taxon>
        <taxon>Sar</taxon>
        <taxon>Alveolata</taxon>
        <taxon>Apicomplexa</taxon>
        <taxon>Conoidasida</taxon>
        <taxon>Coccidia</taxon>
        <taxon>Eucoccidiorida</taxon>
        <taxon>Eimeriorina</taxon>
        <taxon>Eimeriidae</taxon>
        <taxon>Eimeria</taxon>
    </lineage>
</organism>
<dbReference type="AlphaFoldDB" id="U6L491"/>
<name>U6L491_EIMTE</name>
<feature type="region of interest" description="Disordered" evidence="2">
    <location>
        <begin position="328"/>
        <end position="367"/>
    </location>
</feature>
<keyword evidence="1" id="KW-0175">Coiled coil</keyword>
<evidence type="ECO:0000313" key="5">
    <source>
        <dbReference type="Proteomes" id="UP000030747"/>
    </source>
</evidence>
<proteinExistence type="predicted"/>
<feature type="compositionally biased region" description="Low complexity" evidence="2">
    <location>
        <begin position="92"/>
        <end position="115"/>
    </location>
</feature>
<feature type="region of interest" description="Disordered" evidence="2">
    <location>
        <begin position="230"/>
        <end position="256"/>
    </location>
</feature>
<feature type="coiled-coil region" evidence="1">
    <location>
        <begin position="380"/>
        <end position="407"/>
    </location>
</feature>
<feature type="region of interest" description="Disordered" evidence="2">
    <location>
        <begin position="47"/>
        <end position="120"/>
    </location>
</feature>
<dbReference type="VEuPathDB" id="ToxoDB:ETH_00043460"/>
<feature type="compositionally biased region" description="Low complexity" evidence="2">
    <location>
        <begin position="589"/>
        <end position="603"/>
    </location>
</feature>
<evidence type="ECO:0000256" key="1">
    <source>
        <dbReference type="SAM" id="Coils"/>
    </source>
</evidence>
<feature type="region of interest" description="Disordered" evidence="2">
    <location>
        <begin position="767"/>
        <end position="787"/>
    </location>
</feature>
<reference evidence="4" key="2">
    <citation type="submission" date="2013-10" db="EMBL/GenBank/DDBJ databases">
        <authorList>
            <person name="Aslett M."/>
        </authorList>
    </citation>
    <scope>NUCLEOTIDE SEQUENCE [LARGE SCALE GENOMIC DNA]</scope>
    <source>
        <strain evidence="4">Houghton</strain>
    </source>
</reference>
<dbReference type="VEuPathDB" id="ToxoDB:ETH2_1332600"/>
<feature type="compositionally biased region" description="Low complexity" evidence="2">
    <location>
        <begin position="613"/>
        <end position="623"/>
    </location>
</feature>
<reference evidence="4" key="1">
    <citation type="submission" date="2013-10" db="EMBL/GenBank/DDBJ databases">
        <title>Genomic analysis of the causative agents of coccidiosis in chickens.</title>
        <authorList>
            <person name="Reid A.J."/>
            <person name="Blake D."/>
            <person name="Billington K."/>
            <person name="Browne H."/>
            <person name="Dunn M."/>
            <person name="Hung S."/>
            <person name="Kawahara F."/>
            <person name="Miranda-Saavedra D."/>
            <person name="Mourier T."/>
            <person name="Nagra H."/>
            <person name="Otto T.D."/>
            <person name="Rawlings N."/>
            <person name="Sanchez A."/>
            <person name="Sanders M."/>
            <person name="Subramaniam C."/>
            <person name="Tay Y."/>
            <person name="Dear P."/>
            <person name="Doerig C."/>
            <person name="Gruber A."/>
            <person name="Parkinson J."/>
            <person name="Shirley M."/>
            <person name="Wan K.L."/>
            <person name="Berriman M."/>
            <person name="Tomley F."/>
            <person name="Pain A."/>
        </authorList>
    </citation>
    <scope>NUCLEOTIDE SEQUENCE [LARGE SCALE GENOMIC DNA]</scope>
    <source>
        <strain evidence="4">Houghton</strain>
    </source>
</reference>
<dbReference type="OrthoDB" id="361601at2759"/>
<dbReference type="InterPro" id="IPR012340">
    <property type="entry name" value="NA-bd_OB-fold"/>
</dbReference>
<accession>U6L491</accession>
<feature type="compositionally biased region" description="Low complexity" evidence="2">
    <location>
        <begin position="538"/>
        <end position="555"/>
    </location>
</feature>
<gene>
    <name evidence="4" type="ORF">ETH_00043460</name>
</gene>
<dbReference type="SUPFAM" id="SSF50249">
    <property type="entry name" value="Nucleic acid-binding proteins"/>
    <property type="match status" value="2"/>
</dbReference>
<feature type="compositionally biased region" description="Low complexity" evidence="2">
    <location>
        <begin position="349"/>
        <end position="358"/>
    </location>
</feature>
<keyword evidence="5" id="KW-1185">Reference proteome</keyword>
<evidence type="ECO:0000256" key="2">
    <source>
        <dbReference type="SAM" id="MobiDB-lite"/>
    </source>
</evidence>
<dbReference type="GeneID" id="25257731"/>
<feature type="compositionally biased region" description="Low complexity" evidence="2">
    <location>
        <begin position="777"/>
        <end position="787"/>
    </location>
</feature>
<evidence type="ECO:0000259" key="3">
    <source>
        <dbReference type="PROSITE" id="PS50126"/>
    </source>
</evidence>
<dbReference type="EMBL" id="HG677906">
    <property type="protein sequence ID" value="CDJ44961.1"/>
    <property type="molecule type" value="Genomic_DNA"/>
</dbReference>
<dbReference type="GO" id="GO:0003729">
    <property type="term" value="F:mRNA binding"/>
    <property type="evidence" value="ECO:0007669"/>
    <property type="project" value="TreeGrafter"/>
</dbReference>
<feature type="domain" description="S1 motif" evidence="3">
    <location>
        <begin position="177"/>
        <end position="223"/>
    </location>
</feature>
<dbReference type="PANTHER" id="PTHR10724">
    <property type="entry name" value="30S RIBOSOMAL PROTEIN S1"/>
    <property type="match status" value="1"/>
</dbReference>
<evidence type="ECO:0000313" key="4">
    <source>
        <dbReference type="EMBL" id="CDJ44961.1"/>
    </source>
</evidence>
<dbReference type="OMA" id="HANEVGR"/>
<feature type="non-terminal residue" evidence="4">
    <location>
        <position position="787"/>
    </location>
</feature>
<dbReference type="GO" id="GO:0006412">
    <property type="term" value="P:translation"/>
    <property type="evidence" value="ECO:0007669"/>
    <property type="project" value="TreeGrafter"/>
</dbReference>
<feature type="compositionally biased region" description="Pro residues" evidence="2">
    <location>
        <begin position="238"/>
        <end position="250"/>
    </location>
</feature>
<dbReference type="Pfam" id="PF00575">
    <property type="entry name" value="S1"/>
    <property type="match status" value="1"/>
</dbReference>
<dbReference type="InterPro" id="IPR050437">
    <property type="entry name" value="Ribos_protein_bS1-like"/>
</dbReference>
<dbReference type="RefSeq" id="XP_013235708.1">
    <property type="nucleotide sequence ID" value="XM_013380254.1"/>
</dbReference>
<feature type="region of interest" description="Disordered" evidence="2">
    <location>
        <begin position="679"/>
        <end position="721"/>
    </location>
</feature>
<dbReference type="Proteomes" id="UP000030747">
    <property type="component" value="Unassembled WGS sequence"/>
</dbReference>
<feature type="region of interest" description="Disordered" evidence="2">
    <location>
        <begin position="538"/>
        <end position="634"/>
    </location>
</feature>
<feature type="compositionally biased region" description="Low complexity" evidence="2">
    <location>
        <begin position="683"/>
        <end position="698"/>
    </location>
</feature>
<dbReference type="Gene3D" id="2.40.50.140">
    <property type="entry name" value="Nucleic acid-binding proteins"/>
    <property type="match status" value="1"/>
</dbReference>
<feature type="compositionally biased region" description="Low complexity" evidence="2">
    <location>
        <begin position="47"/>
        <end position="83"/>
    </location>
</feature>
<protein>
    <submittedName>
        <fullName evidence="4">GTPase regulator, putative</fullName>
    </submittedName>
</protein>